<dbReference type="InterPro" id="IPR036792">
    <property type="entry name" value="Asp_carbatrfase_reg_C_sf"/>
</dbReference>
<evidence type="ECO:0000313" key="6">
    <source>
        <dbReference type="EMBL" id="KYH31481.1"/>
    </source>
</evidence>
<dbReference type="NCBIfam" id="NF002063">
    <property type="entry name" value="PRK00893.1-3"/>
    <property type="match status" value="1"/>
</dbReference>
<dbReference type="Proteomes" id="UP000075531">
    <property type="component" value="Unassembled WGS sequence"/>
</dbReference>
<dbReference type="OrthoDB" id="5599321at2"/>
<dbReference type="GO" id="GO:0006207">
    <property type="term" value="P:'de novo' pyrimidine nucleobase biosynthetic process"/>
    <property type="evidence" value="ECO:0007669"/>
    <property type="project" value="InterPro"/>
</dbReference>
<dbReference type="GO" id="GO:0006221">
    <property type="term" value="P:pyrimidine nucleotide biosynthetic process"/>
    <property type="evidence" value="ECO:0007669"/>
    <property type="project" value="UniProtKB-KW"/>
</dbReference>
<keyword evidence="7" id="KW-1185">Reference proteome</keyword>
<dbReference type="GO" id="GO:0046872">
    <property type="term" value="F:metal ion binding"/>
    <property type="evidence" value="ECO:0007669"/>
    <property type="project" value="UniProtKB-KW"/>
</dbReference>
<evidence type="ECO:0000256" key="2">
    <source>
        <dbReference type="ARBA" id="ARBA00022833"/>
    </source>
</evidence>
<dbReference type="PANTHER" id="PTHR35805">
    <property type="entry name" value="ASPARTATE CARBAMOYLTRANSFERASE REGULATORY CHAIN"/>
    <property type="match status" value="1"/>
</dbReference>
<dbReference type="InterPro" id="IPR020545">
    <property type="entry name" value="Asp_carbamoyltransf_reg_N"/>
</dbReference>
<gene>
    <name evidence="6" type="primary">pyrI</name>
    <name evidence="6" type="ORF">CLTEP_23780</name>
</gene>
<feature type="domain" description="Aspartate carbamoyltransferase regulatory subunit N-terminal" evidence="4">
    <location>
        <begin position="3"/>
        <end position="90"/>
    </location>
</feature>
<dbReference type="PATRIC" id="fig|1121338.3.peg.2454"/>
<keyword evidence="1" id="KW-0479">Metal-binding</keyword>
<dbReference type="Pfam" id="PF01948">
    <property type="entry name" value="PyrI"/>
    <property type="match status" value="1"/>
</dbReference>
<dbReference type="Pfam" id="PF02748">
    <property type="entry name" value="PyrI_C"/>
    <property type="match status" value="1"/>
</dbReference>
<comment type="caution">
    <text evidence="6">The sequence shown here is derived from an EMBL/GenBank/DDBJ whole genome shotgun (WGS) entry which is preliminary data.</text>
</comment>
<dbReference type="GO" id="GO:0016740">
    <property type="term" value="F:transferase activity"/>
    <property type="evidence" value="ECO:0007669"/>
    <property type="project" value="UniProtKB-KW"/>
</dbReference>
<accession>A0A151AV52</accession>
<dbReference type="STRING" id="1121338.CLTEP_23780"/>
<reference evidence="6 7" key="1">
    <citation type="submission" date="2016-02" db="EMBL/GenBank/DDBJ databases">
        <title>Genome sequence of Clostridium tepidiprofundi DSM 19306.</title>
        <authorList>
            <person name="Poehlein A."/>
            <person name="Daniel R."/>
        </authorList>
    </citation>
    <scope>NUCLEOTIDE SEQUENCE [LARGE SCALE GENOMIC DNA]</scope>
    <source>
        <strain evidence="6 7">DSM 19306</strain>
    </source>
</reference>
<dbReference type="Gene3D" id="2.30.30.20">
    <property type="entry name" value="Aspartate carbamoyltransferase regulatory subunit, C-terminal domain"/>
    <property type="match status" value="1"/>
</dbReference>
<evidence type="ECO:0000259" key="4">
    <source>
        <dbReference type="Pfam" id="PF01948"/>
    </source>
</evidence>
<dbReference type="InterPro" id="IPR020542">
    <property type="entry name" value="Asp_carbamoyltrfase_reg_C"/>
</dbReference>
<evidence type="ECO:0000256" key="1">
    <source>
        <dbReference type="ARBA" id="ARBA00022723"/>
    </source>
</evidence>
<evidence type="ECO:0000259" key="5">
    <source>
        <dbReference type="Pfam" id="PF02748"/>
    </source>
</evidence>
<evidence type="ECO:0000313" key="7">
    <source>
        <dbReference type="Proteomes" id="UP000075531"/>
    </source>
</evidence>
<evidence type="ECO:0000256" key="3">
    <source>
        <dbReference type="ARBA" id="ARBA00022975"/>
    </source>
</evidence>
<organism evidence="6 7">
    <name type="scientific">Clostridium tepidiprofundi DSM 19306</name>
    <dbReference type="NCBI Taxonomy" id="1121338"/>
    <lineage>
        <taxon>Bacteria</taxon>
        <taxon>Bacillati</taxon>
        <taxon>Bacillota</taxon>
        <taxon>Clostridia</taxon>
        <taxon>Eubacteriales</taxon>
        <taxon>Clostridiaceae</taxon>
        <taxon>Clostridium</taxon>
    </lineage>
</organism>
<dbReference type="GO" id="GO:0009347">
    <property type="term" value="C:aspartate carbamoyltransferase complex"/>
    <property type="evidence" value="ECO:0007669"/>
    <property type="project" value="InterPro"/>
</dbReference>
<dbReference type="InterPro" id="IPR002801">
    <property type="entry name" value="Asp_carbamoylTrfase_reg"/>
</dbReference>
<dbReference type="AlphaFoldDB" id="A0A151AV52"/>
<keyword evidence="3" id="KW-0665">Pyrimidine biosynthesis</keyword>
<proteinExistence type="predicted"/>
<keyword evidence="6" id="KW-0808">Transferase</keyword>
<dbReference type="PANTHER" id="PTHR35805:SF1">
    <property type="entry name" value="ASPARTATE CARBAMOYLTRANSFERASE REGULATORY CHAIN"/>
    <property type="match status" value="1"/>
</dbReference>
<dbReference type="RefSeq" id="WP_066826924.1">
    <property type="nucleotide sequence ID" value="NZ_LTBA01000046.1"/>
</dbReference>
<dbReference type="EMBL" id="LTBA01000046">
    <property type="protein sequence ID" value="KYH31481.1"/>
    <property type="molecule type" value="Genomic_DNA"/>
</dbReference>
<dbReference type="InterPro" id="IPR036793">
    <property type="entry name" value="Asp_carbatrfase_reg_N_sf"/>
</dbReference>
<dbReference type="SUPFAM" id="SSF57825">
    <property type="entry name" value="Aspartate carbamoyltransferase, Regulatory-chain, C-terminal domain"/>
    <property type="match status" value="1"/>
</dbReference>
<dbReference type="Gene3D" id="3.30.70.140">
    <property type="entry name" value="Aspartate carbamoyltransferase regulatory subunit, N-terminal domain"/>
    <property type="match status" value="1"/>
</dbReference>
<keyword evidence="2" id="KW-0862">Zinc</keyword>
<name>A0A151AV52_9CLOT</name>
<feature type="domain" description="Aspartate carbamoyltransferase regulatory subunit C-terminal" evidence="5">
    <location>
        <begin position="95"/>
        <end position="139"/>
    </location>
</feature>
<protein>
    <submittedName>
        <fullName evidence="6">Aspartate carbamoyltransferase regulatory chain</fullName>
    </submittedName>
</protein>
<sequence>MITINSIKKGIVIDHIKAGLGIKIFNYLGLDKAGYSVALIINADSKKLGKKDIIKIDNEIDLDFNVLGFIDPNITINIIEGENIMRKIQLNLPERVENVIKCNNPRCITSIEQEITHKFYLVDRKKGLYRCEYCDEIHKL</sequence>
<dbReference type="SUPFAM" id="SSF54893">
    <property type="entry name" value="Aspartate carbamoyltransferase, Regulatory-chain, N-terminal domain"/>
    <property type="match status" value="1"/>
</dbReference>